<reference evidence="2 3" key="1">
    <citation type="journal article" date="2015" name="Nature">
        <title>rRNA introns, odd ribosomes, and small enigmatic genomes across a large radiation of phyla.</title>
        <authorList>
            <person name="Brown C.T."/>
            <person name="Hug L.A."/>
            <person name="Thomas B.C."/>
            <person name="Sharon I."/>
            <person name="Castelle C.J."/>
            <person name="Singh A."/>
            <person name="Wilkins M.J."/>
            <person name="Williams K.H."/>
            <person name="Banfield J.F."/>
        </authorList>
    </citation>
    <scope>NUCLEOTIDE SEQUENCE [LARGE SCALE GENOMIC DNA]</scope>
</reference>
<dbReference type="Pfam" id="PF04350">
    <property type="entry name" value="PilO"/>
    <property type="match status" value="1"/>
</dbReference>
<keyword evidence="1" id="KW-0812">Transmembrane</keyword>
<dbReference type="InterPro" id="IPR014717">
    <property type="entry name" value="Transl_elong_EF1B/ribsomal_bS6"/>
</dbReference>
<evidence type="ECO:0008006" key="4">
    <source>
        <dbReference type="Google" id="ProtNLM"/>
    </source>
</evidence>
<gene>
    <name evidence="2" type="ORF">UX39_C0014G0010</name>
</gene>
<dbReference type="Proteomes" id="UP000034175">
    <property type="component" value="Unassembled WGS sequence"/>
</dbReference>
<dbReference type="GO" id="GO:0043683">
    <property type="term" value="P:type IV pilus assembly"/>
    <property type="evidence" value="ECO:0007669"/>
    <property type="project" value="InterPro"/>
</dbReference>
<sequence length="179" mass="20300">MLSPNEKKVVAFVSILTIITFCIIFFIITPTVKDIYATKKRTQMLKVSLEENYNRAKKLRVSKEQIEGIKSSLPQYLPHIFRKGDELELITFLESVANKNKVSHGIQGSNLDQPTNNRLSISLNITGRYINILRYLADLESADYFINVTRLQLAPLSIRNQDTSGMYSLSLSLGIYVAP</sequence>
<dbReference type="AlphaFoldDB" id="A0A0G1P052"/>
<dbReference type="EMBL" id="LCMA01000014">
    <property type="protein sequence ID" value="KKU26017.1"/>
    <property type="molecule type" value="Genomic_DNA"/>
</dbReference>
<organism evidence="2 3">
    <name type="scientific">Candidatus Magasanikbacteria bacterium GW2011_GWA2_46_17</name>
    <dbReference type="NCBI Taxonomy" id="1619042"/>
    <lineage>
        <taxon>Bacteria</taxon>
        <taxon>Candidatus Magasanikiibacteriota</taxon>
    </lineage>
</organism>
<proteinExistence type="predicted"/>
<keyword evidence="1" id="KW-0472">Membrane</keyword>
<feature type="transmembrane region" description="Helical" evidence="1">
    <location>
        <begin position="12"/>
        <end position="32"/>
    </location>
</feature>
<evidence type="ECO:0000256" key="1">
    <source>
        <dbReference type="SAM" id="Phobius"/>
    </source>
</evidence>
<protein>
    <recommendedName>
        <fullName evidence="4">Pilus assembly protein, PilO</fullName>
    </recommendedName>
</protein>
<evidence type="ECO:0000313" key="3">
    <source>
        <dbReference type="Proteomes" id="UP000034175"/>
    </source>
</evidence>
<dbReference type="Gene3D" id="3.30.70.60">
    <property type="match status" value="1"/>
</dbReference>
<name>A0A0G1P052_9BACT</name>
<dbReference type="InterPro" id="IPR007445">
    <property type="entry name" value="PilO"/>
</dbReference>
<keyword evidence="1" id="KW-1133">Transmembrane helix</keyword>
<evidence type="ECO:0000313" key="2">
    <source>
        <dbReference type="EMBL" id="KKU26017.1"/>
    </source>
</evidence>
<dbReference type="GO" id="GO:0043107">
    <property type="term" value="P:type IV pilus-dependent motility"/>
    <property type="evidence" value="ECO:0007669"/>
    <property type="project" value="InterPro"/>
</dbReference>
<comment type="caution">
    <text evidence="2">The sequence shown here is derived from an EMBL/GenBank/DDBJ whole genome shotgun (WGS) entry which is preliminary data.</text>
</comment>
<accession>A0A0G1P052</accession>